<dbReference type="AlphaFoldDB" id="A0AB73H5G3"/>
<reference evidence="3 4" key="1">
    <citation type="submission" date="2020-03" db="EMBL/GenBank/DDBJ databases">
        <title>Soil Listeria distribution.</title>
        <authorList>
            <person name="Liao J."/>
            <person name="Wiedmann M."/>
        </authorList>
    </citation>
    <scope>NUCLEOTIDE SEQUENCE [LARGE SCALE GENOMIC DNA]</scope>
    <source>
        <strain evidence="3 4">FSL L7-0297</strain>
    </source>
</reference>
<feature type="coiled-coil region" evidence="1">
    <location>
        <begin position="81"/>
        <end position="108"/>
    </location>
</feature>
<keyword evidence="2" id="KW-1133">Transmembrane helix</keyword>
<evidence type="ECO:0000256" key="1">
    <source>
        <dbReference type="SAM" id="Coils"/>
    </source>
</evidence>
<evidence type="ECO:0008006" key="5">
    <source>
        <dbReference type="Google" id="ProtNLM"/>
    </source>
</evidence>
<dbReference type="Proteomes" id="UP000552309">
    <property type="component" value="Unassembled WGS sequence"/>
</dbReference>
<organism evidence="3 4">
    <name type="scientific">Listeria innocua</name>
    <dbReference type="NCBI Taxonomy" id="1642"/>
    <lineage>
        <taxon>Bacteria</taxon>
        <taxon>Bacillati</taxon>
        <taxon>Bacillota</taxon>
        <taxon>Bacilli</taxon>
        <taxon>Bacillales</taxon>
        <taxon>Listeriaceae</taxon>
        <taxon>Listeria</taxon>
    </lineage>
</organism>
<keyword evidence="2" id="KW-0812">Transmembrane</keyword>
<evidence type="ECO:0000313" key="4">
    <source>
        <dbReference type="Proteomes" id="UP000552309"/>
    </source>
</evidence>
<protein>
    <recommendedName>
        <fullName evidence="5">TMhelix containing protein</fullName>
    </recommendedName>
</protein>
<evidence type="ECO:0000313" key="3">
    <source>
        <dbReference type="EMBL" id="MBC2140754.1"/>
    </source>
</evidence>
<accession>A0AB73H5G3</accession>
<feature type="transmembrane region" description="Helical" evidence="2">
    <location>
        <begin position="109"/>
        <end position="130"/>
    </location>
</feature>
<comment type="caution">
    <text evidence="3">The sequence shown here is derived from an EMBL/GenBank/DDBJ whole genome shotgun (WGS) entry which is preliminary data.</text>
</comment>
<keyword evidence="1" id="KW-0175">Coiled coil</keyword>
<feature type="coiled-coil region" evidence="1">
    <location>
        <begin position="19"/>
        <end position="46"/>
    </location>
</feature>
<sequence length="133" mass="15485">MEQEVKLTNREWNELSTKVETHDKKIKEHENRLNRHSGKIDILEDNNIALPLTIQEAVQKGMSSAVERLNKHDDKFISIDLAKEKERADKLERKVKEDKEKRTFYRRTITSAIIVACISGVFGFYIAAFLNNL</sequence>
<keyword evidence="2" id="KW-0472">Membrane</keyword>
<evidence type="ECO:0000256" key="2">
    <source>
        <dbReference type="SAM" id="Phobius"/>
    </source>
</evidence>
<name>A0AB73H5G3_LISIO</name>
<proteinExistence type="predicted"/>
<dbReference type="RefSeq" id="WP_185542865.1">
    <property type="nucleotide sequence ID" value="NZ_JAARXV010000001.1"/>
</dbReference>
<dbReference type="EMBL" id="JAARXV010000001">
    <property type="protein sequence ID" value="MBC2140754.1"/>
    <property type="molecule type" value="Genomic_DNA"/>
</dbReference>
<gene>
    <name evidence="3" type="ORF">HCA89_00410</name>
</gene>